<evidence type="ECO:0000256" key="2">
    <source>
        <dbReference type="ARBA" id="ARBA00022692"/>
    </source>
</evidence>
<evidence type="ECO:0000256" key="4">
    <source>
        <dbReference type="ARBA" id="ARBA00022989"/>
    </source>
</evidence>
<evidence type="ECO:0000256" key="5">
    <source>
        <dbReference type="ARBA" id="ARBA00023136"/>
    </source>
</evidence>
<dbReference type="GO" id="GO:0005789">
    <property type="term" value="C:endoplasmic reticulum membrane"/>
    <property type="evidence" value="ECO:0007669"/>
    <property type="project" value="UniProtKB-SubCell"/>
</dbReference>
<keyword evidence="3" id="KW-0256">Endoplasmic reticulum</keyword>
<name>A0A0L0UUZ9_9BASI</name>
<proteinExistence type="predicted"/>
<dbReference type="AlphaFoldDB" id="A0A0L0UUZ9"/>
<keyword evidence="2 6" id="KW-0812">Transmembrane</keyword>
<dbReference type="InterPro" id="IPR021013">
    <property type="entry name" value="ATPase_Vma12"/>
</dbReference>
<sequence length="235" mass="27126">MVKFQLTDSLVKQVAKTFNSLDQSSLDLLPSQTRLVFKKISSIPDLISSNPNVFRDGSKEFESVEGYLWIDHSSLFALSTAAAHTRDHSSNPICSANPFYDLIKTSKLYFKPKPIREKSKELKAILNKIEKEKDQKEYEEMISIKPRTNLTTLKEIISLSTETTETERDKEEWRTIKKSITLIINILFSVFGTIISIFHLLNVSYGYNFDYSILIAFFVGLLVFMVELILYWNFL</sequence>
<protein>
    <submittedName>
        <fullName evidence="7">Uncharacterized protein</fullName>
    </submittedName>
</protein>
<evidence type="ECO:0000256" key="1">
    <source>
        <dbReference type="ARBA" id="ARBA00004477"/>
    </source>
</evidence>
<dbReference type="STRING" id="1165861.A0A0L0UUZ9"/>
<evidence type="ECO:0000256" key="3">
    <source>
        <dbReference type="ARBA" id="ARBA00022824"/>
    </source>
</evidence>
<comment type="subcellular location">
    <subcellularLocation>
        <location evidence="1">Endoplasmic reticulum membrane</location>
        <topology evidence="1">Multi-pass membrane protein</topology>
    </subcellularLocation>
</comment>
<evidence type="ECO:0000313" key="7">
    <source>
        <dbReference type="EMBL" id="KNE90569.1"/>
    </source>
</evidence>
<dbReference type="Proteomes" id="UP000054564">
    <property type="component" value="Unassembled WGS sequence"/>
</dbReference>
<comment type="caution">
    <text evidence="7">The sequence shown here is derived from an EMBL/GenBank/DDBJ whole genome shotgun (WGS) entry which is preliminary data.</text>
</comment>
<evidence type="ECO:0000256" key="6">
    <source>
        <dbReference type="SAM" id="Phobius"/>
    </source>
</evidence>
<keyword evidence="4 6" id="KW-1133">Transmembrane helix</keyword>
<dbReference type="PANTHER" id="PTHR31394">
    <property type="entry name" value="TRANSMEMBRANE PROTEIN 199"/>
    <property type="match status" value="1"/>
</dbReference>
<gene>
    <name evidence="7" type="ORF">PSTG_15989</name>
</gene>
<accession>A0A0L0UUZ9</accession>
<dbReference type="Pfam" id="PF11712">
    <property type="entry name" value="Vma12"/>
    <property type="match status" value="1"/>
</dbReference>
<dbReference type="PANTHER" id="PTHR31394:SF1">
    <property type="entry name" value="TRANSMEMBRANE PROTEIN 199"/>
    <property type="match status" value="1"/>
</dbReference>
<dbReference type="EMBL" id="AJIL01000250">
    <property type="protein sequence ID" value="KNE90569.1"/>
    <property type="molecule type" value="Genomic_DNA"/>
</dbReference>
<keyword evidence="8" id="KW-1185">Reference proteome</keyword>
<evidence type="ECO:0000313" key="8">
    <source>
        <dbReference type="Proteomes" id="UP000054564"/>
    </source>
</evidence>
<dbReference type="OrthoDB" id="2499759at2759"/>
<organism evidence="7 8">
    <name type="scientific">Puccinia striiformis f. sp. tritici PST-78</name>
    <dbReference type="NCBI Taxonomy" id="1165861"/>
    <lineage>
        <taxon>Eukaryota</taxon>
        <taxon>Fungi</taxon>
        <taxon>Dikarya</taxon>
        <taxon>Basidiomycota</taxon>
        <taxon>Pucciniomycotina</taxon>
        <taxon>Pucciniomycetes</taxon>
        <taxon>Pucciniales</taxon>
        <taxon>Pucciniaceae</taxon>
        <taxon>Puccinia</taxon>
    </lineage>
</organism>
<feature type="transmembrane region" description="Helical" evidence="6">
    <location>
        <begin position="213"/>
        <end position="234"/>
    </location>
</feature>
<dbReference type="GO" id="GO:0070072">
    <property type="term" value="P:vacuolar proton-transporting V-type ATPase complex assembly"/>
    <property type="evidence" value="ECO:0007669"/>
    <property type="project" value="InterPro"/>
</dbReference>
<keyword evidence="5 6" id="KW-0472">Membrane</keyword>
<feature type="transmembrane region" description="Helical" evidence="6">
    <location>
        <begin position="180"/>
        <end position="201"/>
    </location>
</feature>
<reference evidence="8" key="1">
    <citation type="submission" date="2014-03" db="EMBL/GenBank/DDBJ databases">
        <title>The Genome Sequence of Puccinia striiformis f. sp. tritici PST-78.</title>
        <authorList>
            <consortium name="The Broad Institute Genome Sequencing Platform"/>
            <person name="Cuomo C."/>
            <person name="Hulbert S."/>
            <person name="Chen X."/>
            <person name="Walker B."/>
            <person name="Young S.K."/>
            <person name="Zeng Q."/>
            <person name="Gargeya S."/>
            <person name="Fitzgerald M."/>
            <person name="Haas B."/>
            <person name="Abouelleil A."/>
            <person name="Alvarado L."/>
            <person name="Arachchi H.M."/>
            <person name="Berlin A.M."/>
            <person name="Chapman S.B."/>
            <person name="Goldberg J."/>
            <person name="Griggs A."/>
            <person name="Gujja S."/>
            <person name="Hansen M."/>
            <person name="Howarth C."/>
            <person name="Imamovic A."/>
            <person name="Larimer J."/>
            <person name="McCowan C."/>
            <person name="Montmayeur A."/>
            <person name="Murphy C."/>
            <person name="Neiman D."/>
            <person name="Pearson M."/>
            <person name="Priest M."/>
            <person name="Roberts A."/>
            <person name="Saif S."/>
            <person name="Shea T."/>
            <person name="Sisk P."/>
            <person name="Sykes S."/>
            <person name="Wortman J."/>
            <person name="Nusbaum C."/>
            <person name="Birren B."/>
        </authorList>
    </citation>
    <scope>NUCLEOTIDE SEQUENCE [LARGE SCALE GENOMIC DNA]</scope>
    <source>
        <strain evidence="8">race PST-78</strain>
    </source>
</reference>